<proteinExistence type="inferred from homology"/>
<reference evidence="10" key="1">
    <citation type="submission" date="2020-05" db="EMBL/GenBank/DDBJ databases">
        <authorList>
            <person name="Chiriac C."/>
            <person name="Salcher M."/>
            <person name="Ghai R."/>
            <person name="Kavagutti S V."/>
        </authorList>
    </citation>
    <scope>NUCLEOTIDE SEQUENCE</scope>
</reference>
<dbReference type="Pfam" id="PF02602">
    <property type="entry name" value="HEM4"/>
    <property type="match status" value="1"/>
</dbReference>
<dbReference type="Gene3D" id="3.40.50.10090">
    <property type="match status" value="2"/>
</dbReference>
<comment type="pathway">
    <text evidence="1">Porphyrin-containing compound metabolism; protoporphyrin-IX biosynthesis; coproporphyrinogen-III from 5-aminolevulinate: step 3/4.</text>
</comment>
<evidence type="ECO:0000256" key="5">
    <source>
        <dbReference type="ARBA" id="ARBA00023244"/>
    </source>
</evidence>
<name>A0A6J6E9C2_9ZZZZ</name>
<evidence type="ECO:0000256" key="3">
    <source>
        <dbReference type="ARBA" id="ARBA00013109"/>
    </source>
</evidence>
<dbReference type="EMBL" id="CAEZSR010000095">
    <property type="protein sequence ID" value="CAB4570893.1"/>
    <property type="molecule type" value="Genomic_DNA"/>
</dbReference>
<accession>A0A6J6E9C2</accession>
<organism evidence="10">
    <name type="scientific">freshwater metagenome</name>
    <dbReference type="NCBI Taxonomy" id="449393"/>
    <lineage>
        <taxon>unclassified sequences</taxon>
        <taxon>metagenomes</taxon>
        <taxon>ecological metagenomes</taxon>
    </lineage>
</organism>
<dbReference type="CDD" id="cd06578">
    <property type="entry name" value="HemD"/>
    <property type="match status" value="1"/>
</dbReference>
<dbReference type="PANTHER" id="PTHR38042">
    <property type="entry name" value="UROPORPHYRINOGEN-III SYNTHASE, CHLOROPLASTIC"/>
    <property type="match status" value="1"/>
</dbReference>
<dbReference type="InterPro" id="IPR039793">
    <property type="entry name" value="UROS/Hem4"/>
</dbReference>
<evidence type="ECO:0000256" key="7">
    <source>
        <dbReference type="ARBA" id="ARBA00032649"/>
    </source>
</evidence>
<dbReference type="GO" id="GO:0006780">
    <property type="term" value="P:uroporphyrinogen III biosynthetic process"/>
    <property type="evidence" value="ECO:0007669"/>
    <property type="project" value="InterPro"/>
</dbReference>
<dbReference type="AlphaFoldDB" id="A0A6J6E9C2"/>
<dbReference type="InterPro" id="IPR036108">
    <property type="entry name" value="4pyrrol_syn_uPrphyn_synt_sf"/>
</dbReference>
<evidence type="ECO:0000256" key="4">
    <source>
        <dbReference type="ARBA" id="ARBA00023239"/>
    </source>
</evidence>
<evidence type="ECO:0000259" key="9">
    <source>
        <dbReference type="Pfam" id="PF02602"/>
    </source>
</evidence>
<comment type="similarity">
    <text evidence="2">Belongs to the uroporphyrinogen-III synthase family.</text>
</comment>
<evidence type="ECO:0000313" key="10">
    <source>
        <dbReference type="EMBL" id="CAB4570893.1"/>
    </source>
</evidence>
<dbReference type="GO" id="GO:0004852">
    <property type="term" value="F:uroporphyrinogen-III synthase activity"/>
    <property type="evidence" value="ECO:0007669"/>
    <property type="project" value="UniProtKB-EC"/>
</dbReference>
<evidence type="ECO:0000256" key="1">
    <source>
        <dbReference type="ARBA" id="ARBA00004772"/>
    </source>
</evidence>
<dbReference type="PANTHER" id="PTHR38042:SF1">
    <property type="entry name" value="UROPORPHYRINOGEN-III SYNTHASE, CHLOROPLASTIC"/>
    <property type="match status" value="1"/>
</dbReference>
<dbReference type="SUPFAM" id="SSF69618">
    <property type="entry name" value="HemD-like"/>
    <property type="match status" value="1"/>
</dbReference>
<evidence type="ECO:0000256" key="2">
    <source>
        <dbReference type="ARBA" id="ARBA00008133"/>
    </source>
</evidence>
<feature type="domain" description="Tetrapyrrole biosynthesis uroporphyrinogen III synthase" evidence="9">
    <location>
        <begin position="25"/>
        <end position="234"/>
    </location>
</feature>
<keyword evidence="5" id="KW-0627">Porphyrin biosynthesis</keyword>
<sequence length="243" mass="25246">MRVTDDRPLEGHTVVITRPREQAQVLADLLSERGAIPVVMPLIELVDVATPDTIHAALDPLGEDDWVVVASAHAASRVAGPLATCAAKVAAVGSTTARSLPRTDLVAERQSAEGLVAVFPAAVPDGGGRAVVAQAVDGAPTLVDGLRALGWSVARVDTHRSRPVEPTAGQQLALLKADAVVFTSGTQAESWVNLFGTTTPPVVVTIGPQTTRNTEVAGLKVTATAADHSLPGLIRALEDCFRR</sequence>
<dbReference type="EC" id="4.2.1.75" evidence="3"/>
<gene>
    <name evidence="10" type="ORF">UFOPK1493_02386</name>
</gene>
<protein>
    <recommendedName>
        <fullName evidence="3">uroporphyrinogen-III synthase</fullName>
        <ecNumber evidence="3">4.2.1.75</ecNumber>
    </recommendedName>
    <alternativeName>
        <fullName evidence="7">Hydroxymethylbilane hydrolyase [cyclizing]</fullName>
    </alternativeName>
    <alternativeName>
        <fullName evidence="6">Uroporphyrinogen-III cosynthase</fullName>
    </alternativeName>
</protein>
<comment type="catalytic activity">
    <reaction evidence="8">
        <text>hydroxymethylbilane = uroporphyrinogen III + H2O</text>
        <dbReference type="Rhea" id="RHEA:18965"/>
        <dbReference type="ChEBI" id="CHEBI:15377"/>
        <dbReference type="ChEBI" id="CHEBI:57308"/>
        <dbReference type="ChEBI" id="CHEBI:57845"/>
        <dbReference type="EC" id="4.2.1.75"/>
    </reaction>
</comment>
<evidence type="ECO:0000256" key="6">
    <source>
        <dbReference type="ARBA" id="ARBA00031702"/>
    </source>
</evidence>
<dbReference type="InterPro" id="IPR003754">
    <property type="entry name" value="4pyrrol_synth_uPrphyn_synth"/>
</dbReference>
<evidence type="ECO:0000256" key="8">
    <source>
        <dbReference type="ARBA" id="ARBA00048617"/>
    </source>
</evidence>
<keyword evidence="4" id="KW-0456">Lyase</keyword>